<reference evidence="7" key="2">
    <citation type="submission" date="2024-10" db="UniProtKB">
        <authorList>
            <consortium name="EnsemblProtists"/>
        </authorList>
    </citation>
    <scope>IDENTIFICATION</scope>
</reference>
<keyword evidence="2" id="KW-0677">Repeat</keyword>
<dbReference type="Gene3D" id="3.30.300.320">
    <property type="match status" value="1"/>
</dbReference>
<dbReference type="InterPro" id="IPR000001">
    <property type="entry name" value="Kringle"/>
</dbReference>
<dbReference type="KEGG" id="ehx:EMIHUDRAFT_111108"/>
<dbReference type="InterPro" id="IPR000800">
    <property type="entry name" value="Notch_dom"/>
</dbReference>
<evidence type="ECO:0000256" key="3">
    <source>
        <dbReference type="ARBA" id="ARBA00023157"/>
    </source>
</evidence>
<sequence>MRRLRTLPWLALLGVLRVAAGDASLDDSTAVTESATPAYAIDDAAYGSDGLERYIDESYYELQSFWSNYCAQGCDPSYVGDGECDETCNNEECDWDENDCFHGYGECYTLSDGSDYRGEVSTTEDGVTCQYWSRLWPHTHDKTVYNYPKAGLGGHNFCRNPDGEAKPWCSSSSSCSAAGPRLTEGRLLS</sequence>
<dbReference type="EnsemblProtists" id="EOD34730">
    <property type="protein sequence ID" value="EOD34730"/>
    <property type="gene ID" value="EMIHUDRAFT_111108"/>
</dbReference>
<dbReference type="Gene3D" id="2.40.20.10">
    <property type="entry name" value="Plasminogen Kringle 4"/>
    <property type="match status" value="1"/>
</dbReference>
<keyword evidence="4" id="KW-0325">Glycoprotein</keyword>
<dbReference type="AlphaFoldDB" id="A0A0D3KG45"/>
<dbReference type="GO" id="GO:0004175">
    <property type="term" value="F:endopeptidase activity"/>
    <property type="evidence" value="ECO:0007669"/>
    <property type="project" value="TreeGrafter"/>
</dbReference>
<evidence type="ECO:0000313" key="8">
    <source>
        <dbReference type="Proteomes" id="UP000013827"/>
    </source>
</evidence>
<accession>A0A0D3KG45</accession>
<evidence type="ECO:0000256" key="2">
    <source>
        <dbReference type="ARBA" id="ARBA00022737"/>
    </source>
</evidence>
<dbReference type="SMART" id="SM00130">
    <property type="entry name" value="KR"/>
    <property type="match status" value="1"/>
</dbReference>
<dbReference type="SMART" id="SM00004">
    <property type="entry name" value="NL"/>
    <property type="match status" value="1"/>
</dbReference>
<dbReference type="PROSITE" id="PS50070">
    <property type="entry name" value="KRINGLE_2"/>
    <property type="match status" value="1"/>
</dbReference>
<evidence type="ECO:0000313" key="7">
    <source>
        <dbReference type="EnsemblProtists" id="EOD34730"/>
    </source>
</evidence>
<evidence type="ECO:0000256" key="5">
    <source>
        <dbReference type="SAM" id="SignalP"/>
    </source>
</evidence>
<dbReference type="PaxDb" id="2903-EOD34730"/>
<dbReference type="GO" id="GO:0005102">
    <property type="term" value="F:signaling receptor binding"/>
    <property type="evidence" value="ECO:0007669"/>
    <property type="project" value="TreeGrafter"/>
</dbReference>
<name>A0A0D3KG45_EMIH1</name>
<dbReference type="RefSeq" id="XP_005787159.1">
    <property type="nucleotide sequence ID" value="XM_005787102.1"/>
</dbReference>
<dbReference type="InterPro" id="IPR018056">
    <property type="entry name" value="Kringle_CS"/>
</dbReference>
<dbReference type="PANTHER" id="PTHR24261:SF7">
    <property type="entry name" value="KRINGLE DOMAIN-CONTAINING PROTEIN"/>
    <property type="match status" value="1"/>
</dbReference>
<reference evidence="8" key="1">
    <citation type="journal article" date="2013" name="Nature">
        <title>Pan genome of the phytoplankton Emiliania underpins its global distribution.</title>
        <authorList>
            <person name="Read B.A."/>
            <person name="Kegel J."/>
            <person name="Klute M.J."/>
            <person name="Kuo A."/>
            <person name="Lefebvre S.C."/>
            <person name="Maumus F."/>
            <person name="Mayer C."/>
            <person name="Miller J."/>
            <person name="Monier A."/>
            <person name="Salamov A."/>
            <person name="Young J."/>
            <person name="Aguilar M."/>
            <person name="Claverie J.M."/>
            <person name="Frickenhaus S."/>
            <person name="Gonzalez K."/>
            <person name="Herman E.K."/>
            <person name="Lin Y.C."/>
            <person name="Napier J."/>
            <person name="Ogata H."/>
            <person name="Sarno A.F."/>
            <person name="Shmutz J."/>
            <person name="Schroeder D."/>
            <person name="de Vargas C."/>
            <person name="Verret F."/>
            <person name="von Dassow P."/>
            <person name="Valentin K."/>
            <person name="Van de Peer Y."/>
            <person name="Wheeler G."/>
            <person name="Dacks J.B."/>
            <person name="Delwiche C.F."/>
            <person name="Dyhrman S.T."/>
            <person name="Glockner G."/>
            <person name="John U."/>
            <person name="Richards T."/>
            <person name="Worden A.Z."/>
            <person name="Zhang X."/>
            <person name="Grigoriev I.V."/>
            <person name="Allen A.E."/>
            <person name="Bidle K."/>
            <person name="Borodovsky M."/>
            <person name="Bowler C."/>
            <person name="Brownlee C."/>
            <person name="Cock J.M."/>
            <person name="Elias M."/>
            <person name="Gladyshev V.N."/>
            <person name="Groth M."/>
            <person name="Guda C."/>
            <person name="Hadaegh A."/>
            <person name="Iglesias-Rodriguez M.D."/>
            <person name="Jenkins J."/>
            <person name="Jones B.M."/>
            <person name="Lawson T."/>
            <person name="Leese F."/>
            <person name="Lindquist E."/>
            <person name="Lobanov A."/>
            <person name="Lomsadze A."/>
            <person name="Malik S.B."/>
            <person name="Marsh M.E."/>
            <person name="Mackinder L."/>
            <person name="Mock T."/>
            <person name="Mueller-Roeber B."/>
            <person name="Pagarete A."/>
            <person name="Parker M."/>
            <person name="Probert I."/>
            <person name="Quesneville H."/>
            <person name="Raines C."/>
            <person name="Rensing S.A."/>
            <person name="Riano-Pachon D.M."/>
            <person name="Richier S."/>
            <person name="Rokitta S."/>
            <person name="Shiraiwa Y."/>
            <person name="Soanes D.M."/>
            <person name="van der Giezen M."/>
            <person name="Wahlund T.M."/>
            <person name="Williams B."/>
            <person name="Wilson W."/>
            <person name="Wolfe G."/>
            <person name="Wurch L.L."/>
        </authorList>
    </citation>
    <scope>NUCLEOTIDE SEQUENCE</scope>
</reference>
<keyword evidence="5" id="KW-0732">Signal</keyword>
<feature type="domain" description="Kringle" evidence="6">
    <location>
        <begin position="106"/>
        <end position="182"/>
    </location>
</feature>
<protein>
    <recommendedName>
        <fullName evidence="6">Kringle domain-containing protein</fullName>
    </recommendedName>
</protein>
<evidence type="ECO:0000259" key="6">
    <source>
        <dbReference type="PROSITE" id="PS50070"/>
    </source>
</evidence>
<dbReference type="PANTHER" id="PTHR24261">
    <property type="entry name" value="PLASMINOGEN-RELATED"/>
    <property type="match status" value="1"/>
</dbReference>
<dbReference type="PROSITE" id="PS00021">
    <property type="entry name" value="KRINGLE_1"/>
    <property type="match status" value="1"/>
</dbReference>
<keyword evidence="1" id="KW-0420">Kringle</keyword>
<evidence type="ECO:0000256" key="1">
    <source>
        <dbReference type="ARBA" id="ARBA00022572"/>
    </source>
</evidence>
<dbReference type="GeneID" id="17280000"/>
<evidence type="ECO:0000256" key="4">
    <source>
        <dbReference type="ARBA" id="ARBA00023180"/>
    </source>
</evidence>
<keyword evidence="8" id="KW-1185">Reference proteome</keyword>
<dbReference type="Proteomes" id="UP000013827">
    <property type="component" value="Unassembled WGS sequence"/>
</dbReference>
<dbReference type="PRINTS" id="PR00018">
    <property type="entry name" value="KRINGLE"/>
</dbReference>
<dbReference type="Pfam" id="PF00066">
    <property type="entry name" value="Notch"/>
    <property type="match status" value="1"/>
</dbReference>
<organism evidence="7 8">
    <name type="scientific">Emiliania huxleyi (strain CCMP1516)</name>
    <dbReference type="NCBI Taxonomy" id="280463"/>
    <lineage>
        <taxon>Eukaryota</taxon>
        <taxon>Haptista</taxon>
        <taxon>Haptophyta</taxon>
        <taxon>Prymnesiophyceae</taxon>
        <taxon>Isochrysidales</taxon>
        <taxon>Noelaerhabdaceae</taxon>
        <taxon>Emiliania</taxon>
    </lineage>
</organism>
<keyword evidence="3" id="KW-1015">Disulfide bond</keyword>
<dbReference type="InterPro" id="IPR050759">
    <property type="entry name" value="Serine_protease_kringle"/>
</dbReference>
<proteinExistence type="predicted"/>
<dbReference type="HOGENOM" id="CLU_1436911_0_0_1"/>
<feature type="signal peptide" evidence="5">
    <location>
        <begin position="1"/>
        <end position="21"/>
    </location>
</feature>
<dbReference type="InterPro" id="IPR013806">
    <property type="entry name" value="Kringle-like"/>
</dbReference>
<dbReference type="Pfam" id="PF00051">
    <property type="entry name" value="Kringle"/>
    <property type="match status" value="1"/>
</dbReference>
<dbReference type="SUPFAM" id="SSF57440">
    <property type="entry name" value="Kringle-like"/>
    <property type="match status" value="1"/>
</dbReference>
<dbReference type="GO" id="GO:0005615">
    <property type="term" value="C:extracellular space"/>
    <property type="evidence" value="ECO:0007669"/>
    <property type="project" value="TreeGrafter"/>
</dbReference>
<dbReference type="InterPro" id="IPR038178">
    <property type="entry name" value="Kringle_sf"/>
</dbReference>
<feature type="chain" id="PRO_5044264978" description="Kringle domain-containing protein" evidence="5">
    <location>
        <begin position="22"/>
        <end position="189"/>
    </location>
</feature>